<evidence type="ECO:0000313" key="8">
    <source>
        <dbReference type="Proteomes" id="UP000256645"/>
    </source>
</evidence>
<comment type="caution">
    <text evidence="7">The sequence shown here is derived from an EMBL/GenBank/DDBJ whole genome shotgun (WGS) entry which is preliminary data.</text>
</comment>
<feature type="transmembrane region" description="Helical" evidence="6">
    <location>
        <begin position="362"/>
        <end position="382"/>
    </location>
</feature>
<organism evidence="7 8">
    <name type="scientific">Coleophoma cylindrospora</name>
    <dbReference type="NCBI Taxonomy" id="1849047"/>
    <lineage>
        <taxon>Eukaryota</taxon>
        <taxon>Fungi</taxon>
        <taxon>Dikarya</taxon>
        <taxon>Ascomycota</taxon>
        <taxon>Pezizomycotina</taxon>
        <taxon>Leotiomycetes</taxon>
        <taxon>Helotiales</taxon>
        <taxon>Dermateaceae</taxon>
        <taxon>Coleophoma</taxon>
    </lineage>
</organism>
<dbReference type="PANTHER" id="PTHR43791:SF7">
    <property type="entry name" value="MAJOR FACILITATOR SUPERFAMILY (MFS) PROFILE DOMAIN-CONTAINING PROTEIN"/>
    <property type="match status" value="1"/>
</dbReference>
<keyword evidence="3 6" id="KW-0812">Transmembrane</keyword>
<evidence type="ECO:0008006" key="9">
    <source>
        <dbReference type="Google" id="ProtNLM"/>
    </source>
</evidence>
<keyword evidence="5 6" id="KW-0472">Membrane</keyword>
<proteinExistence type="predicted"/>
<feature type="transmembrane region" description="Helical" evidence="6">
    <location>
        <begin position="388"/>
        <end position="413"/>
    </location>
</feature>
<dbReference type="Pfam" id="PF07690">
    <property type="entry name" value="MFS_1"/>
    <property type="match status" value="1"/>
</dbReference>
<feature type="transmembrane region" description="Helical" evidence="6">
    <location>
        <begin position="187"/>
        <end position="206"/>
    </location>
</feature>
<reference evidence="7 8" key="1">
    <citation type="journal article" date="2018" name="IMA Fungus">
        <title>IMA Genome-F 9: Draft genome sequence of Annulohypoxylon stygium, Aspergillus mulundensis, Berkeleyomyces basicola (syn. Thielaviopsis basicola), Ceratocystis smalleyi, two Cercospora beticola strains, Coleophoma cylindrospora, Fusarium fracticaudum, Phialophora cf. hyalina, and Morchella septimelata.</title>
        <authorList>
            <person name="Wingfield B.D."/>
            <person name="Bills G.F."/>
            <person name="Dong Y."/>
            <person name="Huang W."/>
            <person name="Nel W.J."/>
            <person name="Swalarsk-Parry B.S."/>
            <person name="Vaghefi N."/>
            <person name="Wilken P.M."/>
            <person name="An Z."/>
            <person name="de Beer Z.W."/>
            <person name="De Vos L."/>
            <person name="Chen L."/>
            <person name="Duong T.A."/>
            <person name="Gao Y."/>
            <person name="Hammerbacher A."/>
            <person name="Kikkert J.R."/>
            <person name="Li Y."/>
            <person name="Li H."/>
            <person name="Li K."/>
            <person name="Li Q."/>
            <person name="Liu X."/>
            <person name="Ma X."/>
            <person name="Naidoo K."/>
            <person name="Pethybridge S.J."/>
            <person name="Sun J."/>
            <person name="Steenkamp E.T."/>
            <person name="van der Nest M.A."/>
            <person name="van Wyk S."/>
            <person name="Wingfield M.J."/>
            <person name="Xiong C."/>
            <person name="Yue Q."/>
            <person name="Zhang X."/>
        </authorList>
    </citation>
    <scope>NUCLEOTIDE SEQUENCE [LARGE SCALE GENOMIC DNA]</scope>
    <source>
        <strain evidence="7 8">BP6252</strain>
    </source>
</reference>
<keyword evidence="8" id="KW-1185">Reference proteome</keyword>
<keyword evidence="2" id="KW-0813">Transport</keyword>
<dbReference type="AlphaFoldDB" id="A0A3D8RCM0"/>
<evidence type="ECO:0000256" key="6">
    <source>
        <dbReference type="SAM" id="Phobius"/>
    </source>
</evidence>
<feature type="transmembrane region" description="Helical" evidence="6">
    <location>
        <begin position="129"/>
        <end position="148"/>
    </location>
</feature>
<protein>
    <recommendedName>
        <fullName evidence="9">Major facilitator superfamily (MFS) profile domain-containing protein</fullName>
    </recommendedName>
</protein>
<dbReference type="GO" id="GO:0022857">
    <property type="term" value="F:transmembrane transporter activity"/>
    <property type="evidence" value="ECO:0007669"/>
    <property type="project" value="InterPro"/>
</dbReference>
<evidence type="ECO:0000256" key="1">
    <source>
        <dbReference type="ARBA" id="ARBA00004141"/>
    </source>
</evidence>
<evidence type="ECO:0000256" key="2">
    <source>
        <dbReference type="ARBA" id="ARBA00022448"/>
    </source>
</evidence>
<dbReference type="Proteomes" id="UP000256645">
    <property type="component" value="Unassembled WGS sequence"/>
</dbReference>
<dbReference type="GO" id="GO:0016020">
    <property type="term" value="C:membrane"/>
    <property type="evidence" value="ECO:0007669"/>
    <property type="project" value="UniProtKB-SubCell"/>
</dbReference>
<feature type="transmembrane region" description="Helical" evidence="6">
    <location>
        <begin position="100"/>
        <end position="122"/>
    </location>
</feature>
<sequence>MSQVDSVNKLEKLSDGLVNAVDSVSIAEGSMDVDQLALDVVNAETEYTEAQYRKLRRKIDLRLLPIMWLCYGTQQADKTGLSAQAIFGLQEDTGLKGQEYAWLTTAFYLAYLVAEAPGNYFLQRAHMGWFLALVMSTWAIIVLCTGFTQNFAGLVSLRILQGAAECTISPTFLLLTGMYYTSTEHTFRSIIWGTSSAGMKIIASLIEYGIGMYSEAHPGHLQPWRGISFFLGGLTFLCTILVFFMLGSPREVRWLSEDEKRMAMARVVGNQTGSDRHKRGEWKWDQVRGAFKDPQTYFFFILSIVNALPVGGNNAFGNLVYKSFGFTSLETLLEGDVPQQAVSIIFFLVVGYTNTRYPGLRIYSMIISLIPAFIGMMVLAFIPRTSGHLWLLWGMYLMTVTGNLPGLLIWTMLPSNIAGRTKKSVVGTMLFIGYCTGNSIAPQMFQSSAAPKYISGLTACAILYGLEILIMISWRCYYVWVNKRRDRQVAAMGLTADERERQGHLNAEMDRTDTENIHFRYSF</sequence>
<comment type="subcellular location">
    <subcellularLocation>
        <location evidence="1">Membrane</location>
        <topology evidence="1">Multi-pass membrane protein</topology>
    </subcellularLocation>
</comment>
<feature type="transmembrane region" description="Helical" evidence="6">
    <location>
        <begin position="160"/>
        <end position="180"/>
    </location>
</feature>
<accession>A0A3D8RCM0</accession>
<feature type="transmembrane region" description="Helical" evidence="6">
    <location>
        <begin position="425"/>
        <end position="441"/>
    </location>
</feature>
<feature type="transmembrane region" description="Helical" evidence="6">
    <location>
        <begin position="226"/>
        <end position="246"/>
    </location>
</feature>
<dbReference type="Gene3D" id="1.20.1250.20">
    <property type="entry name" value="MFS general substrate transporter like domains"/>
    <property type="match status" value="1"/>
</dbReference>
<evidence type="ECO:0000313" key="7">
    <source>
        <dbReference type="EMBL" id="RDW71641.1"/>
    </source>
</evidence>
<dbReference type="InterPro" id="IPR036259">
    <property type="entry name" value="MFS_trans_sf"/>
</dbReference>
<feature type="transmembrane region" description="Helical" evidence="6">
    <location>
        <begin position="337"/>
        <end position="355"/>
    </location>
</feature>
<evidence type="ECO:0000256" key="3">
    <source>
        <dbReference type="ARBA" id="ARBA00022692"/>
    </source>
</evidence>
<dbReference type="SUPFAM" id="SSF103473">
    <property type="entry name" value="MFS general substrate transporter"/>
    <property type="match status" value="1"/>
</dbReference>
<evidence type="ECO:0000256" key="4">
    <source>
        <dbReference type="ARBA" id="ARBA00022989"/>
    </source>
</evidence>
<evidence type="ECO:0000256" key="5">
    <source>
        <dbReference type="ARBA" id="ARBA00023136"/>
    </source>
</evidence>
<gene>
    <name evidence="7" type="ORF">BP6252_08204</name>
</gene>
<feature type="transmembrane region" description="Helical" evidence="6">
    <location>
        <begin position="453"/>
        <end position="477"/>
    </location>
</feature>
<name>A0A3D8RCM0_9HELO</name>
<feature type="transmembrane region" description="Helical" evidence="6">
    <location>
        <begin position="297"/>
        <end position="317"/>
    </location>
</feature>
<dbReference type="InterPro" id="IPR011701">
    <property type="entry name" value="MFS"/>
</dbReference>
<keyword evidence="4 6" id="KW-1133">Transmembrane helix</keyword>
<dbReference type="PANTHER" id="PTHR43791">
    <property type="entry name" value="PERMEASE-RELATED"/>
    <property type="match status" value="1"/>
</dbReference>
<dbReference type="OrthoDB" id="6730379at2759"/>
<dbReference type="EMBL" id="PDLM01000008">
    <property type="protein sequence ID" value="RDW71641.1"/>
    <property type="molecule type" value="Genomic_DNA"/>
</dbReference>